<dbReference type="AlphaFoldDB" id="A0A914BV11"/>
<accession>A0A914BV11</accession>
<dbReference type="InterPro" id="IPR000998">
    <property type="entry name" value="MAM_dom"/>
</dbReference>
<reference evidence="3" key="1">
    <citation type="submission" date="2022-11" db="UniProtKB">
        <authorList>
            <consortium name="WormBaseParasite"/>
        </authorList>
    </citation>
    <scope>IDENTIFICATION</scope>
</reference>
<proteinExistence type="predicted"/>
<dbReference type="Gene3D" id="2.60.120.200">
    <property type="match status" value="1"/>
</dbReference>
<sequence>MAQYKKELRYLDFYMGIVPANKDGAIDSDEELLSKYVSQASELNCRFDEPCGWTNTPSDGLLDSSDFYLFKKNDSKSFPIQIRPGNPEPDVDAHFVLAGNTTSQQQSAILISAPVACQKSKGTLKFQYWLHNSAKIEIVLLKVNPSNGHLHVLNRPRVDCHYLKAPKDECRIDLDPVAEPFKFGIRVFGLDDPSIGSFAMITDIRYAANICGTNDVPSLFGGIPLPKSSNNWTPLEKTSDLNCAENIQGCRWFPIEKSMAKWRIGKHKHDWSNIMRSKSYPDGDFIFQYIDPMAELPLGHLQSELVQCTQAPSSLSFRYWMSPGIQAQLCTVSAENVSLSCIYLNENDSPGPITIDIDTADRHAFRFTIEVIKFESAHSGVFVVDDISYTGLLCTERAPLPEGSPLNLEMVFDLQPVPRVGINYLETLDCDFEVDYCSHWENPDDLFQQGFVPAVAPFEIPKPIRGNAAIALFEDFNQQAIFISQQISCAENGRLTVTYYSSEGSQISVCADNRCVKQRRPSGQLSVNVTSDQPFRLKIVAESIYAQESFVIVKRIETTGQFCRIQMPTEVSCLALECNFKEQGLCNYRSDVVGEESVPFVQIPNQGIGAKLVSEKSKRAILRSPEFRLSSLAELRFRTSISTFGARLFICPDENVQNVVENCELLLGPKIDQKKLEIIQIQLDPEIQHFALVAYHDKYLQFGDASFLIEHIELVDKDGNLLC</sequence>
<evidence type="ECO:0000313" key="2">
    <source>
        <dbReference type="Proteomes" id="UP000887540"/>
    </source>
</evidence>
<dbReference type="Proteomes" id="UP000887540">
    <property type="component" value="Unplaced"/>
</dbReference>
<keyword evidence="2" id="KW-1185">Reference proteome</keyword>
<dbReference type="SUPFAM" id="SSF49899">
    <property type="entry name" value="Concanavalin A-like lectins/glucanases"/>
    <property type="match status" value="2"/>
</dbReference>
<organism evidence="2 3">
    <name type="scientific">Acrobeloides nanus</name>
    <dbReference type="NCBI Taxonomy" id="290746"/>
    <lineage>
        <taxon>Eukaryota</taxon>
        <taxon>Metazoa</taxon>
        <taxon>Ecdysozoa</taxon>
        <taxon>Nematoda</taxon>
        <taxon>Chromadorea</taxon>
        <taxon>Rhabditida</taxon>
        <taxon>Tylenchina</taxon>
        <taxon>Cephalobomorpha</taxon>
        <taxon>Cephaloboidea</taxon>
        <taxon>Cephalobidae</taxon>
        <taxon>Acrobeloides</taxon>
    </lineage>
</organism>
<protein>
    <submittedName>
        <fullName evidence="3">MAM domain-containing protein</fullName>
    </submittedName>
</protein>
<feature type="domain" description="MAM" evidence="1">
    <location>
        <begin position="40"/>
        <end position="213"/>
    </location>
</feature>
<evidence type="ECO:0000313" key="3">
    <source>
        <dbReference type="WBParaSite" id="ACRNAN_Path_1064.g4080.t1"/>
    </source>
</evidence>
<name>A0A914BV11_9BILA</name>
<dbReference type="SMART" id="SM00137">
    <property type="entry name" value="MAM"/>
    <property type="match status" value="1"/>
</dbReference>
<dbReference type="InterPro" id="IPR013320">
    <property type="entry name" value="ConA-like_dom_sf"/>
</dbReference>
<evidence type="ECO:0000259" key="1">
    <source>
        <dbReference type="SMART" id="SM00137"/>
    </source>
</evidence>
<dbReference type="WBParaSite" id="ACRNAN_Path_1064.g4080.t1">
    <property type="protein sequence ID" value="ACRNAN_Path_1064.g4080.t1"/>
    <property type="gene ID" value="ACRNAN_Path_1064.g4080"/>
</dbReference>
<dbReference type="GO" id="GO:0016020">
    <property type="term" value="C:membrane"/>
    <property type="evidence" value="ECO:0007669"/>
    <property type="project" value="InterPro"/>
</dbReference>